<evidence type="ECO:0000313" key="2">
    <source>
        <dbReference type="EMBL" id="SVD97151.1"/>
    </source>
</evidence>
<organism evidence="2">
    <name type="scientific">marine metagenome</name>
    <dbReference type="NCBI Taxonomy" id="408172"/>
    <lineage>
        <taxon>unclassified sequences</taxon>
        <taxon>metagenomes</taxon>
        <taxon>ecological metagenomes</taxon>
    </lineage>
</organism>
<accession>A0A382ZNV8</accession>
<feature type="domain" description="SnoaL-like" evidence="1">
    <location>
        <begin position="33"/>
        <end position="138"/>
    </location>
</feature>
<gene>
    <name evidence="2" type="ORF">METZ01_LOCUS450005</name>
</gene>
<name>A0A382ZNV8_9ZZZZ</name>
<dbReference type="Pfam" id="PF13474">
    <property type="entry name" value="SnoaL_3"/>
    <property type="match status" value="1"/>
</dbReference>
<reference evidence="2" key="1">
    <citation type="submission" date="2018-05" db="EMBL/GenBank/DDBJ databases">
        <authorList>
            <person name="Lanie J.A."/>
            <person name="Ng W.-L."/>
            <person name="Kazmierczak K.M."/>
            <person name="Andrzejewski T.M."/>
            <person name="Davidsen T.M."/>
            <person name="Wayne K.J."/>
            <person name="Tettelin H."/>
            <person name="Glass J.I."/>
            <person name="Rusch D."/>
            <person name="Podicherti R."/>
            <person name="Tsui H.-C.T."/>
            <person name="Winkler M.E."/>
        </authorList>
    </citation>
    <scope>NUCLEOTIDE SEQUENCE</scope>
</reference>
<dbReference type="InterPro" id="IPR032710">
    <property type="entry name" value="NTF2-like_dom_sf"/>
</dbReference>
<dbReference type="Gene3D" id="3.10.450.50">
    <property type="match status" value="1"/>
</dbReference>
<dbReference type="InterPro" id="IPR037401">
    <property type="entry name" value="SnoaL-like"/>
</dbReference>
<proteinExistence type="predicted"/>
<evidence type="ECO:0000259" key="1">
    <source>
        <dbReference type="Pfam" id="PF13474"/>
    </source>
</evidence>
<dbReference type="AlphaFoldDB" id="A0A382ZNV8"/>
<dbReference type="SUPFAM" id="SSF54427">
    <property type="entry name" value="NTF2-like"/>
    <property type="match status" value="1"/>
</dbReference>
<protein>
    <recommendedName>
        <fullName evidence="1">SnoaL-like domain-containing protein</fullName>
    </recommendedName>
</protein>
<dbReference type="EMBL" id="UINC01185445">
    <property type="protein sequence ID" value="SVD97151.1"/>
    <property type="molecule type" value="Genomic_DNA"/>
</dbReference>
<sequence length="160" mass="17823">MILLGLIALINYGANLNAQSNDGLKDIFQANSNKWSSYAESEDLDGIISLYTSDAIIDGNATGSVAGSEIRGSFEQWFEANESIEHSSNVISCTAFGDNAFVYGNWKVNQVTNDGKKIPVRGSWVNHMVKVGNKWKIKMELWNDAELFESRKKDETFMND</sequence>